<evidence type="ECO:0000313" key="2">
    <source>
        <dbReference type="Proteomes" id="UP000051999"/>
    </source>
</evidence>
<evidence type="ECO:0000313" key="1">
    <source>
        <dbReference type="EMBL" id="KRL53954.1"/>
    </source>
</evidence>
<accession>A0A0R1RI03</accession>
<name>A0A0R1RI03_9LACO</name>
<comment type="caution">
    <text evidence="1">The sequence shown here is derived from an EMBL/GenBank/DDBJ whole genome shotgun (WGS) entry which is preliminary data.</text>
</comment>
<dbReference type="eggNOG" id="ENOG5030AR5">
    <property type="taxonomic scope" value="Bacteria"/>
</dbReference>
<dbReference type="Proteomes" id="UP000051999">
    <property type="component" value="Unassembled WGS sequence"/>
</dbReference>
<protein>
    <submittedName>
        <fullName evidence="1">Uncharacterized protein</fullName>
    </submittedName>
</protein>
<keyword evidence="2" id="KW-1185">Reference proteome</keyword>
<gene>
    <name evidence="1" type="ORF">FD35_GL000785</name>
</gene>
<dbReference type="STRING" id="1114972.FD35_GL000785"/>
<dbReference type="EMBL" id="AZFF01000013">
    <property type="protein sequence ID" value="KRL53954.1"/>
    <property type="molecule type" value="Genomic_DNA"/>
</dbReference>
<organism evidence="1 2">
    <name type="scientific">Furfurilactobacillus rossiae DSM 15814</name>
    <dbReference type="NCBI Taxonomy" id="1114972"/>
    <lineage>
        <taxon>Bacteria</taxon>
        <taxon>Bacillati</taxon>
        <taxon>Bacillota</taxon>
        <taxon>Bacilli</taxon>
        <taxon>Lactobacillales</taxon>
        <taxon>Lactobacillaceae</taxon>
        <taxon>Furfurilactobacillus</taxon>
    </lineage>
</organism>
<dbReference type="AlphaFoldDB" id="A0A0R1RI03"/>
<dbReference type="PATRIC" id="fig|1114972.6.peg.789"/>
<reference evidence="1 2" key="1">
    <citation type="journal article" date="2015" name="Genome Announc.">
        <title>Expanding the biotechnology potential of lactobacilli through comparative genomics of 213 strains and associated genera.</title>
        <authorList>
            <person name="Sun Z."/>
            <person name="Harris H.M."/>
            <person name="McCann A."/>
            <person name="Guo C."/>
            <person name="Argimon S."/>
            <person name="Zhang W."/>
            <person name="Yang X."/>
            <person name="Jeffery I.B."/>
            <person name="Cooney J.C."/>
            <person name="Kagawa T.F."/>
            <person name="Liu W."/>
            <person name="Song Y."/>
            <person name="Salvetti E."/>
            <person name="Wrobel A."/>
            <person name="Rasinkangas P."/>
            <person name="Parkhill J."/>
            <person name="Rea M.C."/>
            <person name="O'Sullivan O."/>
            <person name="Ritari J."/>
            <person name="Douillard F.P."/>
            <person name="Paul Ross R."/>
            <person name="Yang R."/>
            <person name="Briner A.E."/>
            <person name="Felis G.E."/>
            <person name="de Vos W.M."/>
            <person name="Barrangou R."/>
            <person name="Klaenhammer T.R."/>
            <person name="Caufield P.W."/>
            <person name="Cui Y."/>
            <person name="Zhang H."/>
            <person name="O'Toole P.W."/>
        </authorList>
    </citation>
    <scope>NUCLEOTIDE SEQUENCE [LARGE SCALE GENOMIC DNA]</scope>
    <source>
        <strain evidence="1 2">DSM 15814</strain>
    </source>
</reference>
<sequence length="119" mass="13967">MEALNMAENLVPVDELDESAQTTALTDFANFYITLWRRNNLELITQYDQQHGYIQDINRELATNRSFTPERERDTSIQFSKNDYIRLLDEIGVKFHSTGNPETDWSTWYDQHFAALSKS</sequence>
<proteinExistence type="predicted"/>